<evidence type="ECO:0000313" key="5">
    <source>
        <dbReference type="Proteomes" id="UP000026915"/>
    </source>
</evidence>
<sequence>MIMPYDYSRFMMKVFCRKSVHHRFVLGLSSSSSGANVSPPPPPPSKCGLGLIANDTPRVPNVIESSSVVRPVSTPTKKKDPGGIGFIDDIGGGVDGLMSCTESLGFESCDERRVDDDDDDNSGDKKKDGDQRVEVCDGKRSVMMTRDAWRRRRRSEEKRERQSKKFPPPLSSLNQNGQPCFYLKPVRTNGRLELTEVRIERPEILRAVRQNGRLRLHLVSSDVCSRINEEEEEETKQEEQEQELHLQEEEEEEEVKLQEEETKVEELWKYRVNGEGFRRCHELVMTHHHHHDYHHHHSLHVWRQPCVTTR</sequence>
<dbReference type="PANTHER" id="PTHR33155">
    <property type="entry name" value="FANTASTIC FOUR-LIKE PROTEIN (DUF3049)"/>
    <property type="match status" value="1"/>
</dbReference>
<dbReference type="Gramene" id="EOY11284">
    <property type="protein sequence ID" value="EOY11284"/>
    <property type="gene ID" value="TCM_026518"/>
</dbReference>
<dbReference type="STRING" id="3641.A0A061F9W2"/>
<feature type="region of interest" description="Disordered" evidence="2">
    <location>
        <begin position="229"/>
        <end position="258"/>
    </location>
</feature>
<feature type="region of interest" description="Disordered" evidence="2">
    <location>
        <begin position="146"/>
        <end position="177"/>
    </location>
</feature>
<dbReference type="HOGENOM" id="CLU_856328_0_0_1"/>
<dbReference type="Proteomes" id="UP000026915">
    <property type="component" value="Chromosome 5"/>
</dbReference>
<dbReference type="eggNOG" id="ENOG502RZIF">
    <property type="taxonomic scope" value="Eukaryota"/>
</dbReference>
<dbReference type="PANTHER" id="PTHR33155:SF27">
    <property type="entry name" value="FANTASTIC FOUR-LIKE PROTEIN (DUF3049)"/>
    <property type="match status" value="1"/>
</dbReference>
<feature type="compositionally biased region" description="Basic and acidic residues" evidence="2">
    <location>
        <begin position="237"/>
        <end position="247"/>
    </location>
</feature>
<dbReference type="InterPro" id="IPR046431">
    <property type="entry name" value="FAF_dom"/>
</dbReference>
<evidence type="ECO:0000313" key="4">
    <source>
        <dbReference type="EMBL" id="EOY11284.1"/>
    </source>
</evidence>
<dbReference type="EMBL" id="CM001883">
    <property type="protein sequence ID" value="EOY11284.1"/>
    <property type="molecule type" value="Genomic_DNA"/>
</dbReference>
<comment type="similarity">
    <text evidence="1">Belongs to the fantastic four family.</text>
</comment>
<dbReference type="InterPro" id="IPR021410">
    <property type="entry name" value="FAF"/>
</dbReference>
<dbReference type="AlphaFoldDB" id="A0A061F9W2"/>
<gene>
    <name evidence="4" type="ORF">TCM_026518</name>
</gene>
<reference evidence="4 5" key="1">
    <citation type="journal article" date="2013" name="Genome Biol.">
        <title>The genome sequence of the most widely cultivated cacao type and its use to identify candidate genes regulating pod color.</title>
        <authorList>
            <person name="Motamayor J.C."/>
            <person name="Mockaitis K."/>
            <person name="Schmutz J."/>
            <person name="Haiminen N."/>
            <person name="Iii D.L."/>
            <person name="Cornejo O."/>
            <person name="Findley S.D."/>
            <person name="Zheng P."/>
            <person name="Utro F."/>
            <person name="Royaert S."/>
            <person name="Saski C."/>
            <person name="Jenkins J."/>
            <person name="Podicheti R."/>
            <person name="Zhao M."/>
            <person name="Scheffler B.E."/>
            <person name="Stack J.C."/>
            <person name="Feltus F.A."/>
            <person name="Mustiga G.M."/>
            <person name="Amores F."/>
            <person name="Phillips W."/>
            <person name="Marelli J.P."/>
            <person name="May G.D."/>
            <person name="Shapiro H."/>
            <person name="Ma J."/>
            <person name="Bustamante C.D."/>
            <person name="Schnell R.J."/>
            <person name="Main D."/>
            <person name="Gilbert D."/>
            <person name="Parida L."/>
            <person name="Kuhn D.N."/>
        </authorList>
    </citation>
    <scope>NUCLEOTIDE SEQUENCE [LARGE SCALE GENOMIC DNA]</scope>
    <source>
        <strain evidence="5">cv. Matina 1-6</strain>
    </source>
</reference>
<evidence type="ECO:0000256" key="1">
    <source>
        <dbReference type="ARBA" id="ARBA00008690"/>
    </source>
</evidence>
<protein>
    <recommendedName>
        <fullName evidence="3">FAF domain-containing protein</fullName>
    </recommendedName>
</protein>
<evidence type="ECO:0000259" key="3">
    <source>
        <dbReference type="Pfam" id="PF11250"/>
    </source>
</evidence>
<dbReference type="OMA" id="MSFCRKI"/>
<name>A0A061F9W2_THECC</name>
<dbReference type="Pfam" id="PF11250">
    <property type="entry name" value="FAF"/>
    <property type="match status" value="1"/>
</dbReference>
<evidence type="ECO:0000256" key="2">
    <source>
        <dbReference type="SAM" id="MobiDB-lite"/>
    </source>
</evidence>
<proteinExistence type="inferred from homology"/>
<dbReference type="InParanoid" id="A0A061F9W2"/>
<accession>A0A061F9W2</accession>
<feature type="compositionally biased region" description="Basic and acidic residues" evidence="2">
    <location>
        <begin position="122"/>
        <end position="132"/>
    </location>
</feature>
<feature type="domain" description="FAF" evidence="3">
    <location>
        <begin position="165"/>
        <end position="218"/>
    </location>
</feature>
<feature type="region of interest" description="Disordered" evidence="2">
    <location>
        <begin position="111"/>
        <end position="132"/>
    </location>
</feature>
<keyword evidence="5" id="KW-1185">Reference proteome</keyword>
<organism evidence="4 5">
    <name type="scientific">Theobroma cacao</name>
    <name type="common">Cacao</name>
    <name type="synonym">Cocoa</name>
    <dbReference type="NCBI Taxonomy" id="3641"/>
    <lineage>
        <taxon>Eukaryota</taxon>
        <taxon>Viridiplantae</taxon>
        <taxon>Streptophyta</taxon>
        <taxon>Embryophyta</taxon>
        <taxon>Tracheophyta</taxon>
        <taxon>Spermatophyta</taxon>
        <taxon>Magnoliopsida</taxon>
        <taxon>eudicotyledons</taxon>
        <taxon>Gunneridae</taxon>
        <taxon>Pentapetalae</taxon>
        <taxon>rosids</taxon>
        <taxon>malvids</taxon>
        <taxon>Malvales</taxon>
        <taxon>Malvaceae</taxon>
        <taxon>Byttnerioideae</taxon>
        <taxon>Theobroma</taxon>
    </lineage>
</organism>